<dbReference type="GO" id="GO:0016020">
    <property type="term" value="C:membrane"/>
    <property type="evidence" value="ECO:0007669"/>
    <property type="project" value="UniProtKB-SubCell"/>
</dbReference>
<feature type="domain" description="EamA" evidence="6">
    <location>
        <begin position="10"/>
        <end position="136"/>
    </location>
</feature>
<evidence type="ECO:0000256" key="5">
    <source>
        <dbReference type="SAM" id="Phobius"/>
    </source>
</evidence>
<dbReference type="InterPro" id="IPR000620">
    <property type="entry name" value="EamA_dom"/>
</dbReference>
<dbReference type="InterPro" id="IPR050638">
    <property type="entry name" value="AA-Vitamin_Transporters"/>
</dbReference>
<feature type="transmembrane region" description="Helical" evidence="5">
    <location>
        <begin position="147"/>
        <end position="168"/>
    </location>
</feature>
<dbReference type="PANTHER" id="PTHR32322:SF9">
    <property type="entry name" value="AMINO-ACID METABOLITE EFFLUX PUMP-RELATED"/>
    <property type="match status" value="1"/>
</dbReference>
<gene>
    <name evidence="7" type="ORF">VIBNISOn1_230054</name>
</gene>
<comment type="subcellular location">
    <subcellularLocation>
        <location evidence="1">Membrane</location>
        <topology evidence="1">Multi-pass membrane protein</topology>
    </subcellularLocation>
</comment>
<feature type="transmembrane region" description="Helical" evidence="5">
    <location>
        <begin position="66"/>
        <end position="85"/>
    </location>
</feature>
<dbReference type="RefSeq" id="WP_022590698.1">
    <property type="nucleotide sequence ID" value="NZ_LK391965.1"/>
</dbReference>
<proteinExistence type="predicted"/>
<evidence type="ECO:0000256" key="4">
    <source>
        <dbReference type="ARBA" id="ARBA00023136"/>
    </source>
</evidence>
<evidence type="ECO:0000313" key="8">
    <source>
        <dbReference type="Proteomes" id="UP000018211"/>
    </source>
</evidence>
<feature type="transmembrane region" description="Helical" evidence="5">
    <location>
        <begin position="33"/>
        <end position="54"/>
    </location>
</feature>
<feature type="transmembrane region" description="Helical" evidence="5">
    <location>
        <begin position="209"/>
        <end position="227"/>
    </location>
</feature>
<evidence type="ECO:0000256" key="3">
    <source>
        <dbReference type="ARBA" id="ARBA00022989"/>
    </source>
</evidence>
<dbReference type="EMBL" id="CAOF01000113">
    <property type="protein sequence ID" value="CCO47155.1"/>
    <property type="molecule type" value="Genomic_DNA"/>
</dbReference>
<feature type="transmembrane region" description="Helical" evidence="5">
    <location>
        <begin position="262"/>
        <end position="283"/>
    </location>
</feature>
<protein>
    <submittedName>
        <fullName evidence="7">Permease of the drug/metabolite transporter (DMT) superfamily</fullName>
    </submittedName>
</protein>
<dbReference type="Pfam" id="PF00892">
    <property type="entry name" value="EamA"/>
    <property type="match status" value="2"/>
</dbReference>
<comment type="caution">
    <text evidence="7">The sequence shown here is derived from an EMBL/GenBank/DDBJ whole genome shotgun (WGS) entry which is preliminary data.</text>
</comment>
<dbReference type="PANTHER" id="PTHR32322">
    <property type="entry name" value="INNER MEMBRANE TRANSPORTER"/>
    <property type="match status" value="1"/>
</dbReference>
<sequence>MTAASFFRLVCLAAIWGASFLFMRIAAHSFGPAYLIEFRVLFAAISLLLVSLFLRRRLVLFKYPKHFLIIASFNTAMPFMLFAYAAQTLNASTLSILNSTAVIWGAVIAYFWHRTPLSMKGALGLVLGVIGVAVLVGWDAVKIGEGATLPIIAGVMAASCYGIATNYAKNAPKISSFDNAHGSMWGAVILVLPLLPWLPMPQTPTTVEWSSVVVLGVLCTGLAYLLYFRLVDDIGPASTLSVTFLIPFFGILWGNLVLDEPIGFNTMIGTLLVVSGTMLVTGFSPKNVLRRKVV</sequence>
<keyword evidence="2 5" id="KW-0812">Transmembrane</keyword>
<organism evidence="7 8">
    <name type="scientific">Vibrio nigripulchritudo SOn1</name>
    <dbReference type="NCBI Taxonomy" id="1238450"/>
    <lineage>
        <taxon>Bacteria</taxon>
        <taxon>Pseudomonadati</taxon>
        <taxon>Pseudomonadota</taxon>
        <taxon>Gammaproteobacteria</taxon>
        <taxon>Vibrionales</taxon>
        <taxon>Vibrionaceae</taxon>
        <taxon>Vibrio</taxon>
    </lineage>
</organism>
<feature type="transmembrane region" description="Helical" evidence="5">
    <location>
        <begin position="180"/>
        <end position="197"/>
    </location>
</feature>
<dbReference type="AlphaFoldDB" id="A0AAV2VRH5"/>
<keyword evidence="3 5" id="KW-1133">Transmembrane helix</keyword>
<name>A0AAV2VRH5_9VIBR</name>
<feature type="domain" description="EamA" evidence="6">
    <location>
        <begin position="150"/>
        <end position="281"/>
    </location>
</feature>
<accession>A0AAV2VRH5</accession>
<evidence type="ECO:0000256" key="1">
    <source>
        <dbReference type="ARBA" id="ARBA00004141"/>
    </source>
</evidence>
<dbReference type="SUPFAM" id="SSF103481">
    <property type="entry name" value="Multidrug resistance efflux transporter EmrE"/>
    <property type="match status" value="2"/>
</dbReference>
<evidence type="ECO:0000313" key="7">
    <source>
        <dbReference type="EMBL" id="CCO47155.1"/>
    </source>
</evidence>
<feature type="transmembrane region" description="Helical" evidence="5">
    <location>
        <begin position="7"/>
        <end position="27"/>
    </location>
</feature>
<dbReference type="InterPro" id="IPR037185">
    <property type="entry name" value="EmrE-like"/>
</dbReference>
<evidence type="ECO:0000256" key="2">
    <source>
        <dbReference type="ARBA" id="ARBA00022692"/>
    </source>
</evidence>
<dbReference type="Proteomes" id="UP000018211">
    <property type="component" value="Unassembled WGS sequence"/>
</dbReference>
<evidence type="ECO:0000259" key="6">
    <source>
        <dbReference type="Pfam" id="PF00892"/>
    </source>
</evidence>
<feature type="transmembrane region" description="Helical" evidence="5">
    <location>
        <begin position="123"/>
        <end position="141"/>
    </location>
</feature>
<reference evidence="7 8" key="1">
    <citation type="journal article" date="2013" name="ISME J.">
        <title>Comparative genomics of pathogenic lineages of Vibrio nigripulchritudo identifies virulence-associated traits.</title>
        <authorList>
            <person name="Goudenege D."/>
            <person name="Labreuche Y."/>
            <person name="Krin E."/>
            <person name="Ansquer D."/>
            <person name="Mangenot S."/>
            <person name="Calteau A."/>
            <person name="Medigue C."/>
            <person name="Mazel D."/>
            <person name="Polz M.F."/>
            <person name="Le Roux F."/>
        </authorList>
    </citation>
    <scope>NUCLEOTIDE SEQUENCE [LARGE SCALE GENOMIC DNA]</scope>
    <source>
        <strain evidence="7 8">SOn1</strain>
    </source>
</reference>
<feature type="transmembrane region" description="Helical" evidence="5">
    <location>
        <begin position="91"/>
        <end position="111"/>
    </location>
</feature>
<keyword evidence="4 5" id="KW-0472">Membrane</keyword>
<feature type="transmembrane region" description="Helical" evidence="5">
    <location>
        <begin position="234"/>
        <end position="256"/>
    </location>
</feature>